<proteinExistence type="predicted"/>
<dbReference type="RefSeq" id="WP_281240896.1">
    <property type="nucleotide sequence ID" value="NZ_FNFC01000001.1"/>
</dbReference>
<evidence type="ECO:0000313" key="2">
    <source>
        <dbReference type="Proteomes" id="UP000198856"/>
    </source>
</evidence>
<accession>A0A1G8S3W8</accession>
<evidence type="ECO:0000313" key="1">
    <source>
        <dbReference type="EMBL" id="SDJ23928.1"/>
    </source>
</evidence>
<name>A0A1G8S3W8_9EURY</name>
<gene>
    <name evidence="1" type="ORF">SAMN05216226_101272</name>
</gene>
<organism evidence="1 2">
    <name type="scientific">Halovenus aranensis</name>
    <dbReference type="NCBI Taxonomy" id="890420"/>
    <lineage>
        <taxon>Archaea</taxon>
        <taxon>Methanobacteriati</taxon>
        <taxon>Methanobacteriota</taxon>
        <taxon>Stenosarchaea group</taxon>
        <taxon>Halobacteria</taxon>
        <taxon>Halobacteriales</taxon>
        <taxon>Haloarculaceae</taxon>
        <taxon>Halovenus</taxon>
    </lineage>
</organism>
<keyword evidence="2" id="KW-1185">Reference proteome</keyword>
<dbReference type="EMBL" id="FNFC01000001">
    <property type="protein sequence ID" value="SDJ23928.1"/>
    <property type="molecule type" value="Genomic_DNA"/>
</dbReference>
<protein>
    <submittedName>
        <fullName evidence="1">Uncharacterized protein</fullName>
    </submittedName>
</protein>
<reference evidence="1 2" key="1">
    <citation type="submission" date="2016-10" db="EMBL/GenBank/DDBJ databases">
        <authorList>
            <person name="de Groot N.N."/>
        </authorList>
    </citation>
    <scope>NUCLEOTIDE SEQUENCE [LARGE SCALE GENOMIC DNA]</scope>
    <source>
        <strain evidence="1 2">IBRC-M10015</strain>
    </source>
</reference>
<dbReference type="Proteomes" id="UP000198856">
    <property type="component" value="Unassembled WGS sequence"/>
</dbReference>
<dbReference type="AlphaFoldDB" id="A0A1G8S3W8"/>
<sequence length="41" mass="4126">MASLDTYTCNECGTAFKSMAGANAAEAGYCSPACETEGKGL</sequence>